<dbReference type="PANTHER" id="PTHR46082:SF6">
    <property type="entry name" value="AAA+ ATPASE DOMAIN-CONTAINING PROTEIN-RELATED"/>
    <property type="match status" value="1"/>
</dbReference>
<dbReference type="AlphaFoldDB" id="A0A9P8C3H2"/>
<accession>A0A9P8C3H2</accession>
<dbReference type="Gene3D" id="1.25.40.10">
    <property type="entry name" value="Tetratricopeptide repeat domain"/>
    <property type="match status" value="2"/>
</dbReference>
<dbReference type="PANTHER" id="PTHR46082">
    <property type="entry name" value="ATP/GTP-BINDING PROTEIN-RELATED"/>
    <property type="match status" value="1"/>
</dbReference>
<name>A0A9P8C3H2_9HELO</name>
<gene>
    <name evidence="2" type="ORF">BJ875DRAFT_470717</name>
</gene>
<evidence type="ECO:0008006" key="4">
    <source>
        <dbReference type="Google" id="ProtNLM"/>
    </source>
</evidence>
<dbReference type="Gene3D" id="3.40.50.300">
    <property type="entry name" value="P-loop containing nucleotide triphosphate hydrolases"/>
    <property type="match status" value="1"/>
</dbReference>
<sequence length="1134" mass="128587">MDPFSIAAGASSLLDLGWKVTKYLRDVQQGASHIEADIANLLHEVESLEAVNKAIKHLHENEIEGAPEGYLELPDRDRELWWNTARDLEKCQVVVETLYAILETISGKNGRRVSSCFDGIKKQLRKQSMDSELNQIHVQLSTRRGSLQLCLTMLNMIYAKKGSRDVQKLGFRLHNQIASMHSRMPLSERNSLGDSLKFATVVASSLSLNEHFDPPKSVSSIFTGRRAYLDGLKSALDTSFNSLEAKVEQKRFVVFGLGGSGKTQFCCKFASDNKHRFWGVFTVDASSPETAQQSFVTIARFCKIDPNERAAKSWLSSSERPWLLLIDNADDSKLEIERYFPDGDQGLILITTRDPSISKHGTIGQRFYHFDRLAQEEASELLLRAAGHLKPQAPSILQLASTISKALGALPLALIHAGNAIRARYCGLGDYLEYYDRNWKMIRQHQRLTKHHANEGHADEYLEVYSSYEILYRGLESMKYERFKDAIQLLRIFSFLHHENIAFEILIAAVKHPRIEREAQVSQAKIEVAKLNHEYEAKGASWGSYLWTQGISLLEFVLKDRSSIVLPTFLRDSELFTCPDDCNVRLRKALGELTRLSLVNHHEVSDSYSMHPLVHTWVRERPEMSTRDQAIWCEAATSTISRCILLPPLSNTVESHAELPRKVLPHLIAIAKCQERIREDFRHNSKTMRRPWPRLLRDEGLTMMQALRTARASLVYAQCGYFSEAETCQRSVMEYVYKMRGPHHPRAMEITLALADTLLHQSRANEAADLQEHVYEGCLKTLGSFHPRKWKVMAALGQSRRFQGRFTESIDLFEEAITGMKQSLPETDINIYHSMEHLGVTLWYCLRYEEAKERQQEAVKGLTSILGQSHIKTLEAIESLAVTRIDLGRKLLATDKKLGLLYLEGAREDLLFVVAHRTTQLGDKQPYTWLAKCNLAKAEAALGNLDVGEQIIHSLLPMAASHLGEDHIGVLAGKNHLAKIMAEQGRYQEAETIFIEITKPEKYFLITNSTGDHPDRFMALWNLSGCYRQWGKYDDSLRVCDELSAAILALRKRRNRTETSSTFFQMVEDRRQALQAYTNSRNSPLLLGSKPPAPQIQTGLSADRSDGEFDPGGGNLRRRGRTENETSRSNFNGG</sequence>
<dbReference type="EMBL" id="MU251630">
    <property type="protein sequence ID" value="KAG9231001.1"/>
    <property type="molecule type" value="Genomic_DNA"/>
</dbReference>
<evidence type="ECO:0000313" key="3">
    <source>
        <dbReference type="Proteomes" id="UP000824998"/>
    </source>
</evidence>
<dbReference type="Proteomes" id="UP000824998">
    <property type="component" value="Unassembled WGS sequence"/>
</dbReference>
<feature type="region of interest" description="Disordered" evidence="1">
    <location>
        <begin position="1081"/>
        <end position="1134"/>
    </location>
</feature>
<protein>
    <recommendedName>
        <fullName evidence="4">NB-ARC domain-containing protein</fullName>
    </recommendedName>
</protein>
<dbReference type="SUPFAM" id="SSF52540">
    <property type="entry name" value="P-loop containing nucleoside triphosphate hydrolases"/>
    <property type="match status" value="1"/>
</dbReference>
<dbReference type="Pfam" id="PF13424">
    <property type="entry name" value="TPR_12"/>
    <property type="match status" value="1"/>
</dbReference>
<keyword evidence="3" id="KW-1185">Reference proteome</keyword>
<dbReference type="InterPro" id="IPR053137">
    <property type="entry name" value="NLR-like"/>
</dbReference>
<dbReference type="GO" id="GO:0043531">
    <property type="term" value="F:ADP binding"/>
    <property type="evidence" value="ECO:0007669"/>
    <property type="project" value="InterPro"/>
</dbReference>
<organism evidence="2 3">
    <name type="scientific">Amylocarpus encephaloides</name>
    <dbReference type="NCBI Taxonomy" id="45428"/>
    <lineage>
        <taxon>Eukaryota</taxon>
        <taxon>Fungi</taxon>
        <taxon>Dikarya</taxon>
        <taxon>Ascomycota</taxon>
        <taxon>Pezizomycotina</taxon>
        <taxon>Leotiomycetes</taxon>
        <taxon>Helotiales</taxon>
        <taxon>Helotiales incertae sedis</taxon>
        <taxon>Amylocarpus</taxon>
    </lineage>
</organism>
<comment type="caution">
    <text evidence="2">The sequence shown here is derived from an EMBL/GenBank/DDBJ whole genome shotgun (WGS) entry which is preliminary data.</text>
</comment>
<proteinExistence type="predicted"/>
<reference evidence="2" key="1">
    <citation type="journal article" date="2021" name="IMA Fungus">
        <title>Genomic characterization of three marine fungi, including Emericellopsis atlantica sp. nov. with signatures of a generalist lifestyle and marine biomass degradation.</title>
        <authorList>
            <person name="Hagestad O.C."/>
            <person name="Hou L."/>
            <person name="Andersen J.H."/>
            <person name="Hansen E.H."/>
            <person name="Altermark B."/>
            <person name="Li C."/>
            <person name="Kuhnert E."/>
            <person name="Cox R.J."/>
            <person name="Crous P.W."/>
            <person name="Spatafora J.W."/>
            <person name="Lail K."/>
            <person name="Amirebrahimi M."/>
            <person name="Lipzen A."/>
            <person name="Pangilinan J."/>
            <person name="Andreopoulos W."/>
            <person name="Hayes R.D."/>
            <person name="Ng V."/>
            <person name="Grigoriev I.V."/>
            <person name="Jackson S.A."/>
            <person name="Sutton T.D.S."/>
            <person name="Dobson A.D.W."/>
            <person name="Rama T."/>
        </authorList>
    </citation>
    <scope>NUCLEOTIDE SEQUENCE</scope>
    <source>
        <strain evidence="2">TRa018bII</strain>
    </source>
</reference>
<dbReference type="InterPro" id="IPR027417">
    <property type="entry name" value="P-loop_NTPase"/>
</dbReference>
<evidence type="ECO:0000256" key="1">
    <source>
        <dbReference type="SAM" id="MobiDB-lite"/>
    </source>
</evidence>
<dbReference type="OrthoDB" id="5086500at2759"/>
<dbReference type="SUPFAM" id="SSF48452">
    <property type="entry name" value="TPR-like"/>
    <property type="match status" value="2"/>
</dbReference>
<dbReference type="InterPro" id="IPR011990">
    <property type="entry name" value="TPR-like_helical_dom_sf"/>
</dbReference>
<evidence type="ECO:0000313" key="2">
    <source>
        <dbReference type="EMBL" id="KAG9231001.1"/>
    </source>
</evidence>